<organism evidence="8 9">
    <name type="scientific">Thiothrix eikelboomii</name>
    <dbReference type="NCBI Taxonomy" id="92487"/>
    <lineage>
        <taxon>Bacteria</taxon>
        <taxon>Pseudomonadati</taxon>
        <taxon>Pseudomonadota</taxon>
        <taxon>Gammaproteobacteria</taxon>
        <taxon>Thiotrichales</taxon>
        <taxon>Thiotrichaceae</taxon>
        <taxon>Thiothrix</taxon>
    </lineage>
</organism>
<dbReference type="InterPro" id="IPR000644">
    <property type="entry name" value="CBS_dom"/>
</dbReference>
<comment type="function">
    <text evidence="4">Plays a role in the transport of magnesium and cobalt ions.</text>
</comment>
<dbReference type="Gene3D" id="3.10.580.10">
    <property type="entry name" value="CBS-domain"/>
    <property type="match status" value="1"/>
</dbReference>
<dbReference type="Proteomes" id="UP000190460">
    <property type="component" value="Unassembled WGS sequence"/>
</dbReference>
<dbReference type="SUPFAM" id="SSF54631">
    <property type="entry name" value="CBS-domain pair"/>
    <property type="match status" value="1"/>
</dbReference>
<proteinExistence type="inferred from homology"/>
<dbReference type="EMBL" id="FUYB01000004">
    <property type="protein sequence ID" value="SKA73292.1"/>
    <property type="molecule type" value="Genomic_DNA"/>
</dbReference>
<keyword evidence="9" id="KW-1185">Reference proteome</keyword>
<dbReference type="InterPro" id="IPR044751">
    <property type="entry name" value="Ion_transp-like_CBS"/>
</dbReference>
<comment type="similarity">
    <text evidence="1">Belongs to the UPF0053 family.</text>
</comment>
<reference evidence="8 9" key="1">
    <citation type="submission" date="2017-02" db="EMBL/GenBank/DDBJ databases">
        <authorList>
            <person name="Peterson S.W."/>
        </authorList>
    </citation>
    <scope>NUCLEOTIDE SEQUENCE [LARGE SCALE GENOMIC DNA]</scope>
    <source>
        <strain evidence="8 9">ATCC 49788</strain>
    </source>
</reference>
<dbReference type="RefSeq" id="WP_078921678.1">
    <property type="nucleotide sequence ID" value="NZ_FUYB01000004.1"/>
</dbReference>
<dbReference type="STRING" id="92487.SAMN02745130_01199"/>
<dbReference type="InterPro" id="IPR036318">
    <property type="entry name" value="FAD-bd_PCMH-like_sf"/>
</dbReference>
<dbReference type="Pfam" id="PF03471">
    <property type="entry name" value="CorC_HlyC"/>
    <property type="match status" value="1"/>
</dbReference>
<evidence type="ECO:0000256" key="5">
    <source>
        <dbReference type="ARBA" id="ARBA00040729"/>
    </source>
</evidence>
<dbReference type="PANTHER" id="PTHR22777:SF27">
    <property type="entry name" value="MAGNESIUM AND COBALT EFFLUX PROTEIN CORC"/>
    <property type="match status" value="1"/>
</dbReference>
<feature type="domain" description="CBS" evidence="7">
    <location>
        <begin position="69"/>
        <end position="128"/>
    </location>
</feature>
<evidence type="ECO:0000256" key="1">
    <source>
        <dbReference type="ARBA" id="ARBA00006337"/>
    </source>
</evidence>
<dbReference type="PANTHER" id="PTHR22777">
    <property type="entry name" value="HEMOLYSIN-RELATED"/>
    <property type="match status" value="1"/>
</dbReference>
<evidence type="ECO:0000256" key="4">
    <source>
        <dbReference type="ARBA" id="ARBA00037273"/>
    </source>
</evidence>
<sequence>MKNSDIASSQPRPRWKRWLIDHLDLDSQTHGQLLDDLQRANDRKILHTDEVKMIQGVLEFGSRQVREIMIPRSQISFIDHDADFQQILTAIAETEHSRYPVMNKNKDELIGILIAKDLLKYIGRAASFAMHDIVRPALLVPESQRLNRLLAEFRNSRSHMAVVLDEYAGVTGLVTFEDVLEQIVGDIDDEHDDEEDLNIRLQAPNLYLVDATTTVSELNAVLGTHFMVEDYDTVAGLVMHAMGKIPSIGEELILDEVLFRIVESDSRRILLLEVQTNLNLSTTD</sequence>
<keyword evidence="2" id="KW-0677">Repeat</keyword>
<evidence type="ECO:0000259" key="7">
    <source>
        <dbReference type="PROSITE" id="PS51371"/>
    </source>
</evidence>
<evidence type="ECO:0000256" key="6">
    <source>
        <dbReference type="PROSITE-ProRule" id="PRU00703"/>
    </source>
</evidence>
<accession>A0A1T4W7M5</accession>
<dbReference type="Gene3D" id="3.30.465.10">
    <property type="match status" value="1"/>
</dbReference>
<dbReference type="AlphaFoldDB" id="A0A1T4W7M5"/>
<feature type="domain" description="CBS" evidence="7">
    <location>
        <begin position="133"/>
        <end position="194"/>
    </location>
</feature>
<evidence type="ECO:0000313" key="8">
    <source>
        <dbReference type="EMBL" id="SKA73292.1"/>
    </source>
</evidence>
<name>A0A1T4W7M5_9GAMM</name>
<gene>
    <name evidence="8" type="ORF">SAMN02745130_01199</name>
</gene>
<keyword evidence="3 6" id="KW-0129">CBS domain</keyword>
<dbReference type="Pfam" id="PF00571">
    <property type="entry name" value="CBS"/>
    <property type="match status" value="2"/>
</dbReference>
<evidence type="ECO:0000313" key="9">
    <source>
        <dbReference type="Proteomes" id="UP000190460"/>
    </source>
</evidence>
<dbReference type="SMART" id="SM01091">
    <property type="entry name" value="CorC_HlyC"/>
    <property type="match status" value="1"/>
</dbReference>
<dbReference type="SUPFAM" id="SSF56176">
    <property type="entry name" value="FAD-binding/transporter-associated domain-like"/>
    <property type="match status" value="1"/>
</dbReference>
<dbReference type="PROSITE" id="PS51371">
    <property type="entry name" value="CBS"/>
    <property type="match status" value="2"/>
</dbReference>
<evidence type="ECO:0000256" key="3">
    <source>
        <dbReference type="ARBA" id="ARBA00023122"/>
    </source>
</evidence>
<dbReference type="OrthoDB" id="9797674at2"/>
<evidence type="ECO:0000256" key="2">
    <source>
        <dbReference type="ARBA" id="ARBA00022737"/>
    </source>
</evidence>
<dbReference type="GO" id="GO:0050660">
    <property type="term" value="F:flavin adenine dinucleotide binding"/>
    <property type="evidence" value="ECO:0007669"/>
    <property type="project" value="InterPro"/>
</dbReference>
<protein>
    <recommendedName>
        <fullName evidence="5">Magnesium and cobalt efflux protein CorC</fullName>
    </recommendedName>
</protein>
<dbReference type="InterPro" id="IPR016169">
    <property type="entry name" value="FAD-bd_PCMH_sub2"/>
</dbReference>
<dbReference type="GO" id="GO:0005886">
    <property type="term" value="C:plasma membrane"/>
    <property type="evidence" value="ECO:0007669"/>
    <property type="project" value="TreeGrafter"/>
</dbReference>
<dbReference type="CDD" id="cd04590">
    <property type="entry name" value="CBS_pair_CorC_HlyC_assoc"/>
    <property type="match status" value="1"/>
</dbReference>
<dbReference type="InterPro" id="IPR046342">
    <property type="entry name" value="CBS_dom_sf"/>
</dbReference>
<dbReference type="InterPro" id="IPR005170">
    <property type="entry name" value="Transptr-assoc_dom"/>
</dbReference>
<dbReference type="FunFam" id="3.10.580.10:FF:000002">
    <property type="entry name" value="Magnesium/cobalt efflux protein CorC"/>
    <property type="match status" value="1"/>
</dbReference>